<dbReference type="SMART" id="SM00320">
    <property type="entry name" value="WD40"/>
    <property type="match status" value="4"/>
</dbReference>
<dbReference type="OrthoDB" id="308830at2759"/>
<feature type="coiled-coil region" evidence="2">
    <location>
        <begin position="257"/>
        <end position="284"/>
    </location>
</feature>
<dbReference type="PANTHER" id="PTHR19920">
    <property type="entry name" value="WD40 PROTEIN CIAO1"/>
    <property type="match status" value="1"/>
</dbReference>
<feature type="coiled-coil region" evidence="2">
    <location>
        <begin position="94"/>
        <end position="128"/>
    </location>
</feature>
<sequence length="757" mass="89585">MYNNREDNICLIHQLQIEAINMDLNSDCQLRRYCSKCLIEKTYDGTLCINSEINDHIQEIKNNFLEKKAFYLKHNINTIETIQNTVQNLKTNFSSSFNKIYENLQAEKKRLQDQCEFLQKTLDLVNLDNFSQFKLSTNENVYQIESFKNLIKSSLDQIKNNESLQFCIQEIDKLEEEKEELIFTRQFNNEESNIIATPSLKIQCQEHKKQIIAFDMNINRAKENRMACIHCIEQNPNQYTSLKTVQDKWKKFEEFKKNQYQQILDQYKENKDHILEQLQIINEAHQEMNHQITLKLNDYYQNLTQQIEQIFNQMGKNWAICQQKEIYDNIENLIIPTCNQEFSCNLQEYYTNQENCVNLNIFDSIKKIKETLKESFYQIFQLIKINSNLQIKQKEIQIYDKITFTRSPFQINSKQVDLSLSIQIPSKLKIKSKEIQIQMLQKQKYFSFENLPSQKIAQDENCYALIFNPNNNLLVAGCGSKLQTFTFIDGSLKNQSIIVQHQNNVSALCFIKFNQFISGDSKGQIYFWIEQNNDWIKQQEILLEHTEQINQIIFSAKFNQIITCSNDKTIKIFAFTQNWVCQQTLDSHQNYVCSIALNLSETMLISSGSDKQLKVYKRKHKFTLMQNIQVEDIIYRLLFIEELKFCVQVSSSIHLSFYNFDEKQKLFILSQTTEVQNQKSCIQGFPIGFCKQSSMIICKHGTYINILKKMNNQIYRTEQSINFDTMYFYGAMSSDGNHIATWDYKTKQIQVRKLIQN</sequence>
<dbReference type="InterPro" id="IPR001680">
    <property type="entry name" value="WD40_rpt"/>
</dbReference>
<dbReference type="Pfam" id="PF00400">
    <property type="entry name" value="WD40"/>
    <property type="match status" value="2"/>
</dbReference>
<organism evidence="3 4">
    <name type="scientific">Paramecium pentaurelia</name>
    <dbReference type="NCBI Taxonomy" id="43138"/>
    <lineage>
        <taxon>Eukaryota</taxon>
        <taxon>Sar</taxon>
        <taxon>Alveolata</taxon>
        <taxon>Ciliophora</taxon>
        <taxon>Intramacronucleata</taxon>
        <taxon>Oligohymenophorea</taxon>
        <taxon>Peniculida</taxon>
        <taxon>Parameciidae</taxon>
        <taxon>Paramecium</taxon>
    </lineage>
</organism>
<comment type="caution">
    <text evidence="3">The sequence shown here is derived from an EMBL/GenBank/DDBJ whole genome shotgun (WGS) entry which is preliminary data.</text>
</comment>
<keyword evidence="4" id="KW-1185">Reference proteome</keyword>
<dbReference type="AlphaFoldDB" id="A0A8S1WWG1"/>
<evidence type="ECO:0000313" key="4">
    <source>
        <dbReference type="Proteomes" id="UP000689195"/>
    </source>
</evidence>
<dbReference type="PROSITE" id="PS50082">
    <property type="entry name" value="WD_REPEATS_2"/>
    <property type="match status" value="1"/>
</dbReference>
<evidence type="ECO:0000256" key="2">
    <source>
        <dbReference type="SAM" id="Coils"/>
    </source>
</evidence>
<dbReference type="GO" id="GO:0097361">
    <property type="term" value="C:cytosolic [4Fe-4S] assembly targeting complex"/>
    <property type="evidence" value="ECO:0007669"/>
    <property type="project" value="TreeGrafter"/>
</dbReference>
<dbReference type="GO" id="GO:0016226">
    <property type="term" value="P:iron-sulfur cluster assembly"/>
    <property type="evidence" value="ECO:0007669"/>
    <property type="project" value="TreeGrafter"/>
</dbReference>
<name>A0A8S1WWG1_9CILI</name>
<keyword evidence="1" id="KW-0853">WD repeat</keyword>
<protein>
    <recommendedName>
        <fullName evidence="5">WD domain, G-beta repeat protein</fullName>
    </recommendedName>
</protein>
<reference evidence="3" key="1">
    <citation type="submission" date="2021-01" db="EMBL/GenBank/DDBJ databases">
        <authorList>
            <consortium name="Genoscope - CEA"/>
            <person name="William W."/>
        </authorList>
    </citation>
    <scope>NUCLEOTIDE SEQUENCE</scope>
</reference>
<feature type="coiled-coil region" evidence="2">
    <location>
        <begin position="164"/>
        <end position="191"/>
    </location>
</feature>
<gene>
    <name evidence="3" type="ORF">PPENT_87.1.T1020098</name>
</gene>
<dbReference type="EMBL" id="CAJJDO010000102">
    <property type="protein sequence ID" value="CAD8192675.1"/>
    <property type="molecule type" value="Genomic_DNA"/>
</dbReference>
<keyword evidence="2" id="KW-0175">Coiled coil</keyword>
<evidence type="ECO:0000256" key="1">
    <source>
        <dbReference type="PROSITE-ProRule" id="PRU00221"/>
    </source>
</evidence>
<proteinExistence type="predicted"/>
<evidence type="ECO:0000313" key="3">
    <source>
        <dbReference type="EMBL" id="CAD8192675.1"/>
    </source>
</evidence>
<dbReference type="PANTHER" id="PTHR19920:SF0">
    <property type="entry name" value="CYTOSOLIC IRON-SULFUR PROTEIN ASSEMBLY PROTEIN CIAO1-RELATED"/>
    <property type="match status" value="1"/>
</dbReference>
<feature type="repeat" description="WD" evidence="1">
    <location>
        <begin position="585"/>
        <end position="617"/>
    </location>
</feature>
<evidence type="ECO:0008006" key="5">
    <source>
        <dbReference type="Google" id="ProtNLM"/>
    </source>
</evidence>
<accession>A0A8S1WWG1</accession>
<dbReference type="Proteomes" id="UP000689195">
    <property type="component" value="Unassembled WGS sequence"/>
</dbReference>